<dbReference type="PANTHER" id="PTHR48111:SF4">
    <property type="entry name" value="DNA-BINDING DUAL TRANSCRIPTIONAL REGULATOR OMPR"/>
    <property type="match status" value="1"/>
</dbReference>
<dbReference type="InterPro" id="IPR011006">
    <property type="entry name" value="CheY-like_superfamily"/>
</dbReference>
<dbReference type="PROSITE" id="PS51755">
    <property type="entry name" value="OMPR_PHOB"/>
    <property type="match status" value="1"/>
</dbReference>
<evidence type="ECO:0000313" key="12">
    <source>
        <dbReference type="EMBL" id="RNF70973.1"/>
    </source>
</evidence>
<dbReference type="InterPro" id="IPR036388">
    <property type="entry name" value="WH-like_DNA-bd_sf"/>
</dbReference>
<dbReference type="EMBL" id="RIZI01000100">
    <property type="protein sequence ID" value="RNF70973.1"/>
    <property type="molecule type" value="Genomic_DNA"/>
</dbReference>
<dbReference type="Gene3D" id="3.40.50.2300">
    <property type="match status" value="1"/>
</dbReference>
<gene>
    <name evidence="12" type="ORF">EC580_01775</name>
</gene>
<dbReference type="RefSeq" id="WP_123101648.1">
    <property type="nucleotide sequence ID" value="NZ_CP127527.1"/>
</dbReference>
<keyword evidence="3 8" id="KW-0597">Phosphoprotein</keyword>
<dbReference type="InterPro" id="IPR001867">
    <property type="entry name" value="OmpR/PhoB-type_DNA-bd"/>
</dbReference>
<dbReference type="OrthoDB" id="9802426at2"/>
<dbReference type="PROSITE" id="PS50110">
    <property type="entry name" value="RESPONSE_REGULATORY"/>
    <property type="match status" value="1"/>
</dbReference>
<dbReference type="InterPro" id="IPR016032">
    <property type="entry name" value="Sig_transdc_resp-reg_C-effctor"/>
</dbReference>
<dbReference type="CDD" id="cd00383">
    <property type="entry name" value="trans_reg_C"/>
    <property type="match status" value="1"/>
</dbReference>
<dbReference type="Gene3D" id="1.10.10.10">
    <property type="entry name" value="Winged helix-like DNA-binding domain superfamily/Winged helix DNA-binding domain"/>
    <property type="match status" value="1"/>
</dbReference>
<keyword evidence="6 9" id="KW-0238">DNA-binding</keyword>
<keyword evidence="4" id="KW-0902">Two-component regulatory system</keyword>
<keyword evidence="2" id="KW-0963">Cytoplasm</keyword>
<reference evidence="12" key="1">
    <citation type="submission" date="2018-10" db="EMBL/GenBank/DDBJ databases">
        <title>Acidithiobacillus sulfuriphilus sp. nov.: an extremely acidophilic sulfur-oxidizing chemolithotroph isolated from a neutral pH environment.</title>
        <authorList>
            <person name="Falagan C."/>
            <person name="Moya-Beltran A."/>
            <person name="Quatrini R."/>
            <person name="Johnson D.B."/>
        </authorList>
    </citation>
    <scope>NUCLEOTIDE SEQUENCE [LARGE SCALE GENOMIC DNA]</scope>
    <source>
        <strain evidence="12">CJ-2</strain>
    </source>
</reference>
<dbReference type="GO" id="GO:0000156">
    <property type="term" value="F:phosphorelay response regulator activity"/>
    <property type="evidence" value="ECO:0007669"/>
    <property type="project" value="TreeGrafter"/>
</dbReference>
<evidence type="ECO:0000256" key="7">
    <source>
        <dbReference type="ARBA" id="ARBA00023163"/>
    </source>
</evidence>
<dbReference type="PANTHER" id="PTHR48111">
    <property type="entry name" value="REGULATOR OF RPOS"/>
    <property type="match status" value="1"/>
</dbReference>
<evidence type="ECO:0000256" key="9">
    <source>
        <dbReference type="PROSITE-ProRule" id="PRU01091"/>
    </source>
</evidence>
<evidence type="ECO:0000259" key="10">
    <source>
        <dbReference type="PROSITE" id="PS50110"/>
    </source>
</evidence>
<dbReference type="GO" id="GO:0006355">
    <property type="term" value="P:regulation of DNA-templated transcription"/>
    <property type="evidence" value="ECO:0007669"/>
    <property type="project" value="InterPro"/>
</dbReference>
<name>A0A3M8RRE5_9PROT</name>
<dbReference type="SMART" id="SM00862">
    <property type="entry name" value="Trans_reg_C"/>
    <property type="match status" value="1"/>
</dbReference>
<dbReference type="SUPFAM" id="SSF52172">
    <property type="entry name" value="CheY-like"/>
    <property type="match status" value="1"/>
</dbReference>
<dbReference type="SMART" id="SM00448">
    <property type="entry name" value="REC"/>
    <property type="match status" value="1"/>
</dbReference>
<feature type="DNA-binding region" description="OmpR/PhoB-type" evidence="9">
    <location>
        <begin position="138"/>
        <end position="237"/>
    </location>
</feature>
<dbReference type="Pfam" id="PF00072">
    <property type="entry name" value="Response_reg"/>
    <property type="match status" value="1"/>
</dbReference>
<comment type="caution">
    <text evidence="12">The sequence shown here is derived from an EMBL/GenBank/DDBJ whole genome shotgun (WGS) entry which is preliminary data.</text>
</comment>
<evidence type="ECO:0000256" key="3">
    <source>
        <dbReference type="ARBA" id="ARBA00022553"/>
    </source>
</evidence>
<evidence type="ECO:0000256" key="6">
    <source>
        <dbReference type="ARBA" id="ARBA00023125"/>
    </source>
</evidence>
<proteinExistence type="predicted"/>
<dbReference type="Gene3D" id="6.10.250.690">
    <property type="match status" value="1"/>
</dbReference>
<accession>A0A3M8RRE5</accession>
<dbReference type="GO" id="GO:0005829">
    <property type="term" value="C:cytosol"/>
    <property type="evidence" value="ECO:0007669"/>
    <property type="project" value="TreeGrafter"/>
</dbReference>
<protein>
    <submittedName>
        <fullName evidence="12">Response regulator</fullName>
    </submittedName>
</protein>
<dbReference type="GO" id="GO:0000976">
    <property type="term" value="F:transcription cis-regulatory region binding"/>
    <property type="evidence" value="ECO:0007669"/>
    <property type="project" value="TreeGrafter"/>
</dbReference>
<evidence type="ECO:0000259" key="11">
    <source>
        <dbReference type="PROSITE" id="PS51755"/>
    </source>
</evidence>
<dbReference type="GO" id="GO:0032993">
    <property type="term" value="C:protein-DNA complex"/>
    <property type="evidence" value="ECO:0007669"/>
    <property type="project" value="TreeGrafter"/>
</dbReference>
<dbReference type="SUPFAM" id="SSF46894">
    <property type="entry name" value="C-terminal effector domain of the bipartite response regulators"/>
    <property type="match status" value="1"/>
</dbReference>
<dbReference type="InterPro" id="IPR039420">
    <property type="entry name" value="WalR-like"/>
</dbReference>
<keyword evidence="5" id="KW-0805">Transcription regulation</keyword>
<comment type="subcellular location">
    <subcellularLocation>
        <location evidence="1">Cytoplasm</location>
    </subcellularLocation>
</comment>
<dbReference type="AlphaFoldDB" id="A0A3M8RRE5"/>
<keyword evidence="7" id="KW-0804">Transcription</keyword>
<organism evidence="12">
    <name type="scientific">Acidithiobacillus sulfuriphilus</name>
    <dbReference type="NCBI Taxonomy" id="1867749"/>
    <lineage>
        <taxon>Bacteria</taxon>
        <taxon>Pseudomonadati</taxon>
        <taxon>Pseudomonadota</taxon>
        <taxon>Acidithiobacillia</taxon>
        <taxon>Acidithiobacillales</taxon>
        <taxon>Acidithiobacillaceae</taxon>
        <taxon>Acidithiobacillus</taxon>
    </lineage>
</organism>
<feature type="domain" description="OmpR/PhoB-type" evidence="11">
    <location>
        <begin position="138"/>
        <end position="237"/>
    </location>
</feature>
<evidence type="ECO:0000256" key="8">
    <source>
        <dbReference type="PROSITE-ProRule" id="PRU00169"/>
    </source>
</evidence>
<dbReference type="InterPro" id="IPR001789">
    <property type="entry name" value="Sig_transdc_resp-reg_receiver"/>
</dbReference>
<feature type="modified residue" description="4-aspartylphosphate" evidence="8">
    <location>
        <position position="58"/>
    </location>
</feature>
<evidence type="ECO:0000256" key="4">
    <source>
        <dbReference type="ARBA" id="ARBA00023012"/>
    </source>
</evidence>
<evidence type="ECO:0000256" key="1">
    <source>
        <dbReference type="ARBA" id="ARBA00004496"/>
    </source>
</evidence>
<dbReference type="Pfam" id="PF00486">
    <property type="entry name" value="Trans_reg_C"/>
    <property type="match status" value="1"/>
</dbReference>
<sequence length="240" mass="27124">MNPSHPCANILVVDDDLRLRSLLESHLRAFGFAVHGLGDGRQVEAVLDREAIDLIILDLGLPFEDGLEICRRLRRSRQIPILMLTARGDEVDRILGLEMGADDYLPKPFNPRELIARIQAILRRVKPIAPTLAAPEELEPLRFGPFLLDFRRHLLSKDGEALGLTSGEFQLLVTLARHDGQPLSRDQLMLLTRGRAQGPYDRSIDVQISRLRRLIERDPAHPQYIRTVWGHGYLFVSAGP</sequence>
<dbReference type="FunFam" id="1.10.10.10:FF:000099">
    <property type="entry name" value="Two-component system response regulator TorR"/>
    <property type="match status" value="1"/>
</dbReference>
<evidence type="ECO:0000256" key="2">
    <source>
        <dbReference type="ARBA" id="ARBA00022490"/>
    </source>
</evidence>
<feature type="domain" description="Response regulatory" evidence="10">
    <location>
        <begin position="9"/>
        <end position="122"/>
    </location>
</feature>
<evidence type="ECO:0000256" key="5">
    <source>
        <dbReference type="ARBA" id="ARBA00023015"/>
    </source>
</evidence>